<sequence>MFTDVLGSNPKVSFLDCVKHALLVSFKQCVVYSLLLILWLQKRYISLLFMCKKTHLSTLKMNNTNISHVQSRFVKMEKYPPQESAPPYPGPPLHYQGAVPQPLMYPEQCLYPSAPPPPGFQGGVPFAPATAVPATVGVPYAPAAHAAGGTFAPAPAAPAVVTHVMRPPLHDVPGQTVCPHCQQTVITRTMHTAGLLTWAICGTLAFFGCFLCCCIPFCIDSCQDVEHRCPSCNRVIHIYKRM</sequence>
<dbReference type="GeneTree" id="ENSGT00940000155366"/>
<evidence type="ECO:0000313" key="10">
    <source>
        <dbReference type="Ensembl" id="ENSMAMP00000055387.1"/>
    </source>
</evidence>
<dbReference type="Pfam" id="PF10601">
    <property type="entry name" value="zf-LITAF-like"/>
    <property type="match status" value="1"/>
</dbReference>
<feature type="transmembrane region" description="Helical" evidence="8">
    <location>
        <begin position="195"/>
        <end position="219"/>
    </location>
</feature>
<dbReference type="SMART" id="SM00714">
    <property type="entry name" value="LITAF"/>
    <property type="match status" value="1"/>
</dbReference>
<proteinExistence type="inferred from homology"/>
<keyword evidence="7 8" id="KW-0472">Membrane</keyword>
<dbReference type="GO" id="GO:0098574">
    <property type="term" value="C:cytoplasmic side of lysosomal membrane"/>
    <property type="evidence" value="ECO:0007669"/>
    <property type="project" value="TreeGrafter"/>
</dbReference>
<organism evidence="10 11">
    <name type="scientific">Mastacembelus armatus</name>
    <name type="common">zig-zag eel</name>
    <dbReference type="NCBI Taxonomy" id="205130"/>
    <lineage>
        <taxon>Eukaryota</taxon>
        <taxon>Metazoa</taxon>
        <taxon>Chordata</taxon>
        <taxon>Craniata</taxon>
        <taxon>Vertebrata</taxon>
        <taxon>Euteleostomi</taxon>
        <taxon>Actinopterygii</taxon>
        <taxon>Neopterygii</taxon>
        <taxon>Teleostei</taxon>
        <taxon>Neoteleostei</taxon>
        <taxon>Acanthomorphata</taxon>
        <taxon>Anabantaria</taxon>
        <taxon>Synbranchiformes</taxon>
        <taxon>Mastacembelidae</taxon>
        <taxon>Mastacembelus</taxon>
    </lineage>
</organism>
<dbReference type="InParanoid" id="A0A7N9AYE4"/>
<evidence type="ECO:0000256" key="6">
    <source>
        <dbReference type="ARBA" id="ARBA00022833"/>
    </source>
</evidence>
<dbReference type="GO" id="GO:0008270">
    <property type="term" value="F:zinc ion binding"/>
    <property type="evidence" value="ECO:0007669"/>
    <property type="project" value="TreeGrafter"/>
</dbReference>
<feature type="transmembrane region" description="Helical" evidence="8">
    <location>
        <begin position="20"/>
        <end position="40"/>
    </location>
</feature>
<evidence type="ECO:0000256" key="4">
    <source>
        <dbReference type="ARBA" id="ARBA00005975"/>
    </source>
</evidence>
<feature type="domain" description="LITAF" evidence="9">
    <location>
        <begin position="157"/>
        <end position="241"/>
    </location>
</feature>
<evidence type="ECO:0000256" key="1">
    <source>
        <dbReference type="ARBA" id="ARBA00004125"/>
    </source>
</evidence>
<dbReference type="PANTHER" id="PTHR23292:SF48">
    <property type="entry name" value="LIPOPOLYSACCHARIDE-INDUCED TUMOR NECROSIS FACTOR-ALPHA FACTOR HOMOLOG-RELATED"/>
    <property type="match status" value="1"/>
</dbReference>
<evidence type="ECO:0000256" key="2">
    <source>
        <dbReference type="ARBA" id="ARBA00004414"/>
    </source>
</evidence>
<keyword evidence="11" id="KW-1185">Reference proteome</keyword>
<evidence type="ECO:0000256" key="7">
    <source>
        <dbReference type="ARBA" id="ARBA00023136"/>
    </source>
</evidence>
<reference evidence="10" key="2">
    <citation type="submission" date="2025-09" db="UniProtKB">
        <authorList>
            <consortium name="Ensembl"/>
        </authorList>
    </citation>
    <scope>IDENTIFICATION</scope>
</reference>
<dbReference type="FunCoup" id="A0A7N9AYE4">
    <property type="interactions" value="61"/>
</dbReference>
<evidence type="ECO:0000256" key="8">
    <source>
        <dbReference type="SAM" id="Phobius"/>
    </source>
</evidence>
<keyword evidence="8" id="KW-1133">Transmembrane helix</keyword>
<dbReference type="PROSITE" id="PS51837">
    <property type="entry name" value="LITAF"/>
    <property type="match status" value="1"/>
</dbReference>
<comment type="subcellular location">
    <subcellularLocation>
        <location evidence="1">Endosome membrane</location>
        <topology evidence="1">Peripheral membrane protein</topology>
        <orientation evidence="1">Cytoplasmic side</orientation>
    </subcellularLocation>
    <subcellularLocation>
        <location evidence="2">Late endosome membrane</location>
    </subcellularLocation>
    <subcellularLocation>
        <location evidence="3">Lysosome membrane</location>
        <topology evidence="3">Peripheral membrane protein</topology>
        <orientation evidence="3">Cytoplasmic side</orientation>
    </subcellularLocation>
</comment>
<dbReference type="PANTHER" id="PTHR23292">
    <property type="entry name" value="LIPOPOLYSACCHARIDE-INDUCED TUMOR NECROSIS FACTOR-ALPHA FACTOR"/>
    <property type="match status" value="1"/>
</dbReference>
<evidence type="ECO:0000313" key="11">
    <source>
        <dbReference type="Proteomes" id="UP000261640"/>
    </source>
</evidence>
<keyword evidence="6" id="KW-0862">Zinc</keyword>
<evidence type="ECO:0000259" key="9">
    <source>
        <dbReference type="PROSITE" id="PS51837"/>
    </source>
</evidence>
<dbReference type="GO" id="GO:0098560">
    <property type="term" value="C:cytoplasmic side of late endosome membrane"/>
    <property type="evidence" value="ECO:0007669"/>
    <property type="project" value="TreeGrafter"/>
</dbReference>
<keyword evidence="5" id="KW-0479">Metal-binding</keyword>
<dbReference type="Proteomes" id="UP000261640">
    <property type="component" value="Unplaced"/>
</dbReference>
<evidence type="ECO:0000256" key="5">
    <source>
        <dbReference type="ARBA" id="ARBA00022723"/>
    </source>
</evidence>
<dbReference type="AlphaFoldDB" id="A0A7N9AYE4"/>
<comment type="similarity">
    <text evidence="4">Belongs to the CDIP1/LITAF family.</text>
</comment>
<dbReference type="InterPro" id="IPR006629">
    <property type="entry name" value="LITAF"/>
</dbReference>
<accession>A0A7N9AYE4</accession>
<name>A0A7N9AYE4_9TELE</name>
<dbReference type="Ensembl" id="ENSMAMT00000058244.1">
    <property type="protein sequence ID" value="ENSMAMP00000055387.1"/>
    <property type="gene ID" value="ENSMAMG00000025234.1"/>
</dbReference>
<protein>
    <submittedName>
        <fullName evidence="10">Cell death-inducing p53-target protein 1 homolog</fullName>
    </submittedName>
</protein>
<evidence type="ECO:0000256" key="3">
    <source>
        <dbReference type="ARBA" id="ARBA00004630"/>
    </source>
</evidence>
<dbReference type="GO" id="GO:0005634">
    <property type="term" value="C:nucleus"/>
    <property type="evidence" value="ECO:0007669"/>
    <property type="project" value="TreeGrafter"/>
</dbReference>
<reference evidence="10" key="1">
    <citation type="submission" date="2025-08" db="UniProtKB">
        <authorList>
            <consortium name="Ensembl"/>
        </authorList>
    </citation>
    <scope>IDENTIFICATION</scope>
</reference>
<keyword evidence="8" id="KW-0812">Transmembrane</keyword>
<dbReference type="InterPro" id="IPR037519">
    <property type="entry name" value="LITAF_fam"/>
</dbReference>